<name>A0A812SV97_SYMPI</name>
<evidence type="ECO:0000313" key="2">
    <source>
        <dbReference type="EMBL" id="CAE7492335.1"/>
    </source>
</evidence>
<dbReference type="Proteomes" id="UP000649617">
    <property type="component" value="Unassembled WGS sequence"/>
</dbReference>
<reference evidence="2" key="1">
    <citation type="submission" date="2021-02" db="EMBL/GenBank/DDBJ databases">
        <authorList>
            <person name="Dougan E. K."/>
            <person name="Rhodes N."/>
            <person name="Thang M."/>
            <person name="Chan C."/>
        </authorList>
    </citation>
    <scope>NUCLEOTIDE SEQUENCE</scope>
</reference>
<organism evidence="2 3">
    <name type="scientific">Symbiodinium pilosum</name>
    <name type="common">Dinoflagellate</name>
    <dbReference type="NCBI Taxonomy" id="2952"/>
    <lineage>
        <taxon>Eukaryota</taxon>
        <taxon>Sar</taxon>
        <taxon>Alveolata</taxon>
        <taxon>Dinophyceae</taxon>
        <taxon>Suessiales</taxon>
        <taxon>Symbiodiniaceae</taxon>
        <taxon>Symbiodinium</taxon>
    </lineage>
</organism>
<gene>
    <name evidence="2" type="primary">Zcchc10</name>
    <name evidence="2" type="ORF">SPIL2461_LOCUS12694</name>
</gene>
<accession>A0A812SV97</accession>
<protein>
    <submittedName>
        <fullName evidence="2">Zcchc10 protein</fullName>
    </submittedName>
</protein>
<dbReference type="Pfam" id="PF13917">
    <property type="entry name" value="zf-CCHC_3"/>
    <property type="match status" value="1"/>
</dbReference>
<feature type="compositionally biased region" description="Basic and acidic residues" evidence="1">
    <location>
        <begin position="156"/>
        <end position="187"/>
    </location>
</feature>
<sequence length="213" mass="23529">MKIVSTKFVLTFEIVTCNSVFVFDAVREIICTAEALLKGLLAPAGHERWRQSVCADGTEGNDAVMSEEQLGVFCNFFGLTAYTHRNRVAMLGTAGGAYAFHISQQCLAPGHWTYECKNGSTYQVRASASRQLKQKRFKQAFLEEEAPAVPHNAFLGDDRMRFGTRKDPAAPPEKKPKTEKDAKEKKEKKEKKKKKESSSSSSDSSDSSSSSSS</sequence>
<proteinExistence type="predicted"/>
<dbReference type="PANTHER" id="PTHR13491:SF0">
    <property type="entry name" value="ZINC FINGER CCHC DOMAIN-CONTAINING PROTEIN 10"/>
    <property type="match status" value="1"/>
</dbReference>
<dbReference type="AlphaFoldDB" id="A0A812SV97"/>
<evidence type="ECO:0000313" key="3">
    <source>
        <dbReference type="Proteomes" id="UP000649617"/>
    </source>
</evidence>
<dbReference type="InterPro" id="IPR039715">
    <property type="entry name" value="ZCCHC10"/>
</dbReference>
<evidence type="ECO:0000256" key="1">
    <source>
        <dbReference type="SAM" id="MobiDB-lite"/>
    </source>
</evidence>
<feature type="compositionally biased region" description="Low complexity" evidence="1">
    <location>
        <begin position="198"/>
        <end position="213"/>
    </location>
</feature>
<dbReference type="OrthoDB" id="437973at2759"/>
<feature type="region of interest" description="Disordered" evidence="1">
    <location>
        <begin position="152"/>
        <end position="213"/>
    </location>
</feature>
<dbReference type="PANTHER" id="PTHR13491">
    <property type="entry name" value="ZCCHC10 PROTEIN"/>
    <property type="match status" value="1"/>
</dbReference>
<keyword evidence="3" id="KW-1185">Reference proteome</keyword>
<dbReference type="EMBL" id="CAJNIZ010026491">
    <property type="protein sequence ID" value="CAE7492335.1"/>
    <property type="molecule type" value="Genomic_DNA"/>
</dbReference>
<comment type="caution">
    <text evidence="2">The sequence shown here is derived from an EMBL/GenBank/DDBJ whole genome shotgun (WGS) entry which is preliminary data.</text>
</comment>